<comment type="subcellular location">
    <subcellularLocation>
        <location evidence="1">Nucleus</location>
    </subcellularLocation>
</comment>
<dbReference type="VEuPathDB" id="ToxoDB:ETH2_1152700"/>
<dbReference type="InterPro" id="IPR038103">
    <property type="entry name" value="CDC73_C_sf"/>
</dbReference>
<evidence type="ECO:0000256" key="4">
    <source>
        <dbReference type="ARBA" id="ARBA00023242"/>
    </source>
</evidence>
<dbReference type="GeneID" id="25251448"/>
<comment type="similarity">
    <text evidence="2">Belongs to the CDC73 family.</text>
</comment>
<dbReference type="OrthoDB" id="2186602at2759"/>
<dbReference type="RefSeq" id="XP_013232828.1">
    <property type="nucleotide sequence ID" value="XM_013377374.1"/>
</dbReference>
<accession>U6KYS2</accession>
<sequence length="567" mass="59912">MFPPAAAAGGVGANSSSSSSSSGRHFVNPLAFLRAAYEDGPEGCELQQVGGEERLVLLQRNCYISAAAASGLESRKREAYTVADLWLLLSTPKDSYNYVAITEKGHKYINVLERAKIQSAIAAPLPRAAAAADAAAAAAAAARPGTHPPSAAAAAASAQETAAAEAAALLAARKQEVFAVDPLLPVRVPGEDDARGAQAAAAAAAAAAAQQIKCHWPLPQWFEGEPDLPLWGALEDEAAAAESSSTSSSSSKSSSSSSSSNVSLLRLQRPLHPRAAGVLIRGVSFAEILGDLAAIEKARRAKRPLDAFCFKTFTPYKPAAAAAAAAGTTAAAAAEPAAAATAARPQQQRKLGPTALMGAPRAPPSTPRFCVLDEVCVHLKRRPLLLLPSLAAAGSGCLLTKDNAKAFLEGGAFVDPRQAHREAAAAGFPTPAEGLSIRRRIRNREYTFKAMECTYTPKFTPQDWAAVVGVFLGGGSAEKTKWQFNGWPFRGWVELFQSYRGALFAYDEDAIPPEVLQWNVRVFRLSRSHRYNDAAAANDYWRFLEDFLLSPRQLQISSSKKICVSGS</sequence>
<evidence type="ECO:0000256" key="5">
    <source>
        <dbReference type="SAM" id="MobiDB-lite"/>
    </source>
</evidence>
<dbReference type="InterPro" id="IPR031336">
    <property type="entry name" value="CDC73_C"/>
</dbReference>
<gene>
    <name evidence="7" type="ORF">ETH_00011295</name>
</gene>
<keyword evidence="3" id="KW-0804">Transcription</keyword>
<dbReference type="PANTHER" id="PTHR12466:SF8">
    <property type="entry name" value="PARAFIBROMIN"/>
    <property type="match status" value="1"/>
</dbReference>
<feature type="domain" description="Cell division control protein 73 C-terminal" evidence="6">
    <location>
        <begin position="381"/>
        <end position="547"/>
    </location>
</feature>
<keyword evidence="4" id="KW-0539">Nucleus</keyword>
<evidence type="ECO:0000256" key="3">
    <source>
        <dbReference type="ARBA" id="ARBA00023163"/>
    </source>
</evidence>
<dbReference type="EMBL" id="HG675688">
    <property type="protein sequence ID" value="CDJ42078.1"/>
    <property type="molecule type" value="Genomic_DNA"/>
</dbReference>
<evidence type="ECO:0000313" key="7">
    <source>
        <dbReference type="EMBL" id="CDJ42078.1"/>
    </source>
</evidence>
<protein>
    <submittedName>
        <fullName evidence="7">RNA pol II accessory factor, Cdc73 family protein, related</fullName>
    </submittedName>
</protein>
<feature type="compositionally biased region" description="Low complexity" evidence="5">
    <location>
        <begin position="243"/>
        <end position="259"/>
    </location>
</feature>
<proteinExistence type="inferred from homology"/>
<dbReference type="PANTHER" id="PTHR12466">
    <property type="entry name" value="CDC73 DOMAIN PROTEIN"/>
    <property type="match status" value="1"/>
</dbReference>
<dbReference type="Pfam" id="PF05179">
    <property type="entry name" value="CDC73_C"/>
    <property type="match status" value="1"/>
</dbReference>
<dbReference type="AlphaFoldDB" id="U6KYS2"/>
<dbReference type="VEuPathDB" id="ToxoDB:ETH_00011295"/>
<dbReference type="Proteomes" id="UP000030747">
    <property type="component" value="Unassembled WGS sequence"/>
</dbReference>
<dbReference type="GO" id="GO:0032968">
    <property type="term" value="P:positive regulation of transcription elongation by RNA polymerase II"/>
    <property type="evidence" value="ECO:0007669"/>
    <property type="project" value="TreeGrafter"/>
</dbReference>
<reference evidence="7" key="2">
    <citation type="submission" date="2013-10" db="EMBL/GenBank/DDBJ databases">
        <authorList>
            <person name="Aslett M."/>
        </authorList>
    </citation>
    <scope>NUCLEOTIDE SEQUENCE [LARGE SCALE GENOMIC DNA]</scope>
    <source>
        <strain evidence="7">Houghton</strain>
    </source>
</reference>
<dbReference type="GO" id="GO:0000993">
    <property type="term" value="F:RNA polymerase II complex binding"/>
    <property type="evidence" value="ECO:0007669"/>
    <property type="project" value="TreeGrafter"/>
</dbReference>
<dbReference type="Gene3D" id="3.40.50.11990">
    <property type="entry name" value="RNA polymerase II accessory factor, Cdc73 C-terminal domain"/>
    <property type="match status" value="1"/>
</dbReference>
<feature type="region of interest" description="Disordered" evidence="5">
    <location>
        <begin position="1"/>
        <end position="23"/>
    </location>
</feature>
<evidence type="ECO:0000313" key="8">
    <source>
        <dbReference type="Proteomes" id="UP000030747"/>
    </source>
</evidence>
<evidence type="ECO:0000256" key="2">
    <source>
        <dbReference type="ARBA" id="ARBA00010427"/>
    </source>
</evidence>
<dbReference type="GO" id="GO:0016593">
    <property type="term" value="C:Cdc73/Paf1 complex"/>
    <property type="evidence" value="ECO:0007669"/>
    <property type="project" value="InterPro"/>
</dbReference>
<evidence type="ECO:0000259" key="6">
    <source>
        <dbReference type="Pfam" id="PF05179"/>
    </source>
</evidence>
<dbReference type="InterPro" id="IPR007852">
    <property type="entry name" value="Cdc73/Parafibromin"/>
</dbReference>
<feature type="region of interest" description="Disordered" evidence="5">
    <location>
        <begin position="239"/>
        <end position="259"/>
    </location>
</feature>
<evidence type="ECO:0000256" key="1">
    <source>
        <dbReference type="ARBA" id="ARBA00004123"/>
    </source>
</evidence>
<dbReference type="OMA" id="DSTWATH"/>
<name>U6KYS2_EIMTE</name>
<keyword evidence="8" id="KW-1185">Reference proteome</keyword>
<dbReference type="GO" id="GO:0006368">
    <property type="term" value="P:transcription elongation by RNA polymerase II"/>
    <property type="evidence" value="ECO:0007669"/>
    <property type="project" value="InterPro"/>
</dbReference>
<organism evidence="7 8">
    <name type="scientific">Eimeria tenella</name>
    <name type="common">Coccidian parasite</name>
    <dbReference type="NCBI Taxonomy" id="5802"/>
    <lineage>
        <taxon>Eukaryota</taxon>
        <taxon>Sar</taxon>
        <taxon>Alveolata</taxon>
        <taxon>Apicomplexa</taxon>
        <taxon>Conoidasida</taxon>
        <taxon>Coccidia</taxon>
        <taxon>Eucoccidiorida</taxon>
        <taxon>Eimeriorina</taxon>
        <taxon>Eimeriidae</taxon>
        <taxon>Eimeria</taxon>
    </lineage>
</organism>
<reference evidence="7" key="1">
    <citation type="submission" date="2013-10" db="EMBL/GenBank/DDBJ databases">
        <title>Genomic analysis of the causative agents of coccidiosis in chickens.</title>
        <authorList>
            <person name="Reid A.J."/>
            <person name="Blake D."/>
            <person name="Billington K."/>
            <person name="Browne H."/>
            <person name="Dunn M."/>
            <person name="Hung S."/>
            <person name="Kawahara F."/>
            <person name="Miranda-Saavedra D."/>
            <person name="Mourier T."/>
            <person name="Nagra H."/>
            <person name="Otto T.D."/>
            <person name="Rawlings N."/>
            <person name="Sanchez A."/>
            <person name="Sanders M."/>
            <person name="Subramaniam C."/>
            <person name="Tay Y."/>
            <person name="Dear P."/>
            <person name="Doerig C."/>
            <person name="Gruber A."/>
            <person name="Parkinson J."/>
            <person name="Shirley M."/>
            <person name="Wan K.L."/>
            <person name="Berriman M."/>
            <person name="Tomley F."/>
            <person name="Pain A."/>
        </authorList>
    </citation>
    <scope>NUCLEOTIDE SEQUENCE [LARGE SCALE GENOMIC DNA]</scope>
    <source>
        <strain evidence="7">Houghton</strain>
    </source>
</reference>